<dbReference type="AlphaFoldDB" id="A0A5C6E9M0"/>
<reference evidence="1 2" key="1">
    <citation type="submission" date="2019-02" db="EMBL/GenBank/DDBJ databases">
        <title>Deep-cultivation of Planctomycetes and their phenomic and genomic characterization uncovers novel biology.</title>
        <authorList>
            <person name="Wiegand S."/>
            <person name="Jogler M."/>
            <person name="Boedeker C."/>
            <person name="Pinto D."/>
            <person name="Vollmers J."/>
            <person name="Rivas-Marin E."/>
            <person name="Kohn T."/>
            <person name="Peeters S.H."/>
            <person name="Heuer A."/>
            <person name="Rast P."/>
            <person name="Oberbeckmann S."/>
            <person name="Bunk B."/>
            <person name="Jeske O."/>
            <person name="Meyerdierks A."/>
            <person name="Storesund J.E."/>
            <person name="Kallscheuer N."/>
            <person name="Luecker S."/>
            <person name="Lage O.M."/>
            <person name="Pohl T."/>
            <person name="Merkel B.J."/>
            <person name="Hornburger P."/>
            <person name="Mueller R.-W."/>
            <person name="Bruemmer F."/>
            <person name="Labrenz M."/>
            <person name="Spormann A.M."/>
            <person name="Op Den Camp H."/>
            <person name="Overmann J."/>
            <person name="Amann R."/>
            <person name="Jetten M.S.M."/>
            <person name="Mascher T."/>
            <person name="Medema M.H."/>
            <person name="Devos D.P."/>
            <person name="Kaster A.-K."/>
            <person name="Ovreas L."/>
            <person name="Rohde M."/>
            <person name="Galperin M.Y."/>
            <person name="Jogler C."/>
        </authorList>
    </citation>
    <scope>NUCLEOTIDE SEQUENCE [LARGE SCALE GENOMIC DNA]</scope>
    <source>
        <strain evidence="1 2">Q31b</strain>
    </source>
</reference>
<organism evidence="1 2">
    <name type="scientific">Novipirellula aureliae</name>
    <dbReference type="NCBI Taxonomy" id="2527966"/>
    <lineage>
        <taxon>Bacteria</taxon>
        <taxon>Pseudomonadati</taxon>
        <taxon>Planctomycetota</taxon>
        <taxon>Planctomycetia</taxon>
        <taxon>Pirellulales</taxon>
        <taxon>Pirellulaceae</taxon>
        <taxon>Novipirellula</taxon>
    </lineage>
</organism>
<proteinExistence type="predicted"/>
<protein>
    <submittedName>
        <fullName evidence="1">Uncharacterized protein</fullName>
    </submittedName>
</protein>
<accession>A0A5C6E9M0</accession>
<name>A0A5C6E9M0_9BACT</name>
<dbReference type="Proteomes" id="UP000315471">
    <property type="component" value="Unassembled WGS sequence"/>
</dbReference>
<comment type="caution">
    <text evidence="1">The sequence shown here is derived from an EMBL/GenBank/DDBJ whole genome shotgun (WGS) entry which is preliminary data.</text>
</comment>
<evidence type="ECO:0000313" key="1">
    <source>
        <dbReference type="EMBL" id="TWU45215.1"/>
    </source>
</evidence>
<gene>
    <name evidence="1" type="ORF">Q31b_03860</name>
</gene>
<keyword evidence="2" id="KW-1185">Reference proteome</keyword>
<sequence length="45" mass="5110">MDVRGVHRRVSKTDLVFASTDASDSRPYWILLTISTVKRMVASEN</sequence>
<dbReference type="EMBL" id="SJPY01000001">
    <property type="protein sequence ID" value="TWU45215.1"/>
    <property type="molecule type" value="Genomic_DNA"/>
</dbReference>
<evidence type="ECO:0000313" key="2">
    <source>
        <dbReference type="Proteomes" id="UP000315471"/>
    </source>
</evidence>